<evidence type="ECO:0008006" key="6">
    <source>
        <dbReference type="Google" id="ProtNLM"/>
    </source>
</evidence>
<evidence type="ECO:0000256" key="1">
    <source>
        <dbReference type="SAM" id="Phobius"/>
    </source>
</evidence>
<proteinExistence type="predicted"/>
<feature type="transmembrane region" description="Helical" evidence="1">
    <location>
        <begin position="77"/>
        <end position="97"/>
    </location>
</feature>
<gene>
    <name evidence="3" type="ORF">FF098_010795</name>
    <name evidence="2" type="ORF">GCM10011355_21700</name>
</gene>
<feature type="transmembrane region" description="Helical" evidence="1">
    <location>
        <begin position="104"/>
        <end position="123"/>
    </location>
</feature>
<feature type="transmembrane region" description="Helical" evidence="1">
    <location>
        <begin position="20"/>
        <end position="40"/>
    </location>
</feature>
<evidence type="ECO:0000313" key="4">
    <source>
        <dbReference type="Proteomes" id="UP000621856"/>
    </source>
</evidence>
<dbReference type="Proteomes" id="UP000621856">
    <property type="component" value="Unassembled WGS sequence"/>
</dbReference>
<reference evidence="3 5" key="2">
    <citation type="submission" date="2020-02" db="EMBL/GenBank/DDBJ databases">
        <title>Genome sequence of Parvularcula flava strain NH6-79.</title>
        <authorList>
            <person name="Abdul Karim M.H."/>
            <person name="Lam M.Q."/>
            <person name="Chen S.J."/>
            <person name="Yahya A."/>
            <person name="Shahir S."/>
            <person name="Shamsir M.S."/>
            <person name="Chong C.S."/>
        </authorList>
    </citation>
    <scope>NUCLEOTIDE SEQUENCE [LARGE SCALE GENOMIC DNA]</scope>
    <source>
        <strain evidence="3 5">NH6-79</strain>
    </source>
</reference>
<evidence type="ECO:0000313" key="5">
    <source>
        <dbReference type="Proteomes" id="UP000818603"/>
    </source>
</evidence>
<feature type="transmembrane region" description="Helical" evidence="1">
    <location>
        <begin position="195"/>
        <end position="215"/>
    </location>
</feature>
<dbReference type="RefSeq" id="WP_155140360.1">
    <property type="nucleotide sequence ID" value="NZ_BMGZ01000002.1"/>
</dbReference>
<accession>A0A8J3ER89</accession>
<dbReference type="EMBL" id="BMGZ01000002">
    <property type="protein sequence ID" value="GGH98340.1"/>
    <property type="molecule type" value="Genomic_DNA"/>
</dbReference>
<protein>
    <recommendedName>
        <fullName evidence="6">DUF2306 domain-containing protein</fullName>
    </recommendedName>
</protein>
<keyword evidence="1" id="KW-0472">Membrane</keyword>
<name>A0A8J3ER89_9PROT</name>
<reference evidence="2" key="1">
    <citation type="journal article" date="2014" name="Int. J. Syst. Evol. Microbiol.">
        <title>Complete genome sequence of Corynebacterium casei LMG S-19264T (=DSM 44701T), isolated from a smear-ripened cheese.</title>
        <authorList>
            <consortium name="US DOE Joint Genome Institute (JGI-PGF)"/>
            <person name="Walter F."/>
            <person name="Albersmeier A."/>
            <person name="Kalinowski J."/>
            <person name="Ruckert C."/>
        </authorList>
    </citation>
    <scope>NUCLEOTIDE SEQUENCE</scope>
    <source>
        <strain evidence="2">CGMCC 1.14984</strain>
    </source>
</reference>
<keyword evidence="1" id="KW-0812">Transmembrane</keyword>
<reference evidence="2" key="3">
    <citation type="submission" date="2020-09" db="EMBL/GenBank/DDBJ databases">
        <authorList>
            <person name="Sun Q."/>
            <person name="Zhou Y."/>
        </authorList>
    </citation>
    <scope>NUCLEOTIDE SEQUENCE</scope>
    <source>
        <strain evidence="2">CGMCC 1.14984</strain>
    </source>
</reference>
<keyword evidence="5" id="KW-1185">Reference proteome</keyword>
<dbReference type="Proteomes" id="UP000818603">
    <property type="component" value="Unassembled WGS sequence"/>
</dbReference>
<organism evidence="2 4">
    <name type="scientific">Aquisalinus luteolus</name>
    <dbReference type="NCBI Taxonomy" id="1566827"/>
    <lineage>
        <taxon>Bacteria</taxon>
        <taxon>Pseudomonadati</taxon>
        <taxon>Pseudomonadota</taxon>
        <taxon>Alphaproteobacteria</taxon>
        <taxon>Parvularculales</taxon>
        <taxon>Parvularculaceae</taxon>
        <taxon>Aquisalinus</taxon>
    </lineage>
</organism>
<feature type="transmembrane region" description="Helical" evidence="1">
    <location>
        <begin position="52"/>
        <end position="71"/>
    </location>
</feature>
<keyword evidence="1" id="KW-1133">Transmembrane helix</keyword>
<feature type="transmembrane region" description="Helical" evidence="1">
    <location>
        <begin position="135"/>
        <end position="152"/>
    </location>
</feature>
<sequence>MINLDLLFNYDSLAHNLNIFFHVFFGSFAILFGVIQMVLPKGTRLHRWIGRAFNACFTVVLCTAFIGFTVFEFRLHLAAVTVLTFYTLVTGNRAVALRGSRPRAFDIALAVIAIAVSVSYMAVESQFVITWGRPVIYSMVISLLWLGAWDLTRLILPRGWLQRIWVHDHLMKMIFSWGGLTSAAMGNLFPQYGTVAQLAPSSLATILIPIFWLLLNAGPKASSQLPA</sequence>
<feature type="transmembrane region" description="Helical" evidence="1">
    <location>
        <begin position="173"/>
        <end position="189"/>
    </location>
</feature>
<evidence type="ECO:0000313" key="2">
    <source>
        <dbReference type="EMBL" id="GGH98340.1"/>
    </source>
</evidence>
<dbReference type="EMBL" id="VCJR02000002">
    <property type="protein sequence ID" value="NHK28393.1"/>
    <property type="molecule type" value="Genomic_DNA"/>
</dbReference>
<dbReference type="AlphaFoldDB" id="A0A8J3ER89"/>
<comment type="caution">
    <text evidence="2">The sequence shown here is derived from an EMBL/GenBank/DDBJ whole genome shotgun (WGS) entry which is preliminary data.</text>
</comment>
<evidence type="ECO:0000313" key="3">
    <source>
        <dbReference type="EMBL" id="NHK28393.1"/>
    </source>
</evidence>